<dbReference type="Pfam" id="PF00297">
    <property type="entry name" value="Ribosomal_L3"/>
    <property type="match status" value="1"/>
</dbReference>
<evidence type="ECO:0000256" key="2">
    <source>
        <dbReference type="ARBA" id="ARBA00022980"/>
    </source>
</evidence>
<comment type="similarity">
    <text evidence="1">Belongs to the universal ribosomal protein uL3 family.</text>
</comment>
<keyword evidence="3" id="KW-0687">Ribonucleoprotein</keyword>
<feature type="compositionally biased region" description="Polar residues" evidence="4">
    <location>
        <begin position="52"/>
        <end position="65"/>
    </location>
</feature>
<accession>A0ABR5TNB1</accession>
<protein>
    <submittedName>
        <fullName evidence="5">50S ribosomal protein L3</fullName>
    </submittedName>
</protein>
<dbReference type="SUPFAM" id="SSF50447">
    <property type="entry name" value="Translation proteins"/>
    <property type="match status" value="1"/>
</dbReference>
<dbReference type="InterPro" id="IPR000597">
    <property type="entry name" value="Ribosomal_uL3"/>
</dbReference>
<dbReference type="GO" id="GO:0005840">
    <property type="term" value="C:ribosome"/>
    <property type="evidence" value="ECO:0007669"/>
    <property type="project" value="UniProtKB-KW"/>
</dbReference>
<organism evidence="5 6">
    <name type="scientific">candidate division MSBL1 archaeon SCGC-AAA382M17</name>
    <dbReference type="NCBI Taxonomy" id="1698284"/>
    <lineage>
        <taxon>Archaea</taxon>
        <taxon>Methanobacteriati</taxon>
        <taxon>Methanobacteriota</taxon>
        <taxon>candidate division MSBL1</taxon>
    </lineage>
</organism>
<dbReference type="EMBL" id="LHYI01000016">
    <property type="protein sequence ID" value="KXB08494.1"/>
    <property type="molecule type" value="Genomic_DNA"/>
</dbReference>
<keyword evidence="2 5" id="KW-0689">Ribosomal protein</keyword>
<feature type="region of interest" description="Disordered" evidence="4">
    <location>
        <begin position="42"/>
        <end position="65"/>
    </location>
</feature>
<proteinExistence type="inferred from homology"/>
<evidence type="ECO:0000313" key="6">
    <source>
        <dbReference type="Proteomes" id="UP000070633"/>
    </source>
</evidence>
<comment type="caution">
    <text evidence="5">The sequence shown here is derived from an EMBL/GenBank/DDBJ whole genome shotgun (WGS) entry which is preliminary data.</text>
</comment>
<evidence type="ECO:0000256" key="1">
    <source>
        <dbReference type="ARBA" id="ARBA00006540"/>
    </source>
</evidence>
<keyword evidence="6" id="KW-1185">Reference proteome</keyword>
<reference evidence="5 6" key="1">
    <citation type="journal article" date="2016" name="Sci. Rep.">
        <title>Metabolic traits of an uncultured archaeal lineage -MSBL1- from brine pools of the Red Sea.</title>
        <authorList>
            <person name="Mwirichia R."/>
            <person name="Alam I."/>
            <person name="Rashid M."/>
            <person name="Vinu M."/>
            <person name="Ba-Alawi W."/>
            <person name="Anthony Kamau A."/>
            <person name="Kamanda Ngugi D."/>
            <person name="Goker M."/>
            <person name="Klenk H.P."/>
            <person name="Bajic V."/>
            <person name="Stingl U."/>
        </authorList>
    </citation>
    <scope>NUCLEOTIDE SEQUENCE [LARGE SCALE GENOMIC DNA]</scope>
    <source>
        <strain evidence="5">SCGC-AAA382M17</strain>
    </source>
</reference>
<dbReference type="InterPro" id="IPR009000">
    <property type="entry name" value="Transl_B-barrel_sf"/>
</dbReference>
<sequence>GGEVTPDGGFLRFGEINNDYVIIKGSVPGPTNRLVFFRSPMREKEGAPSNPPTVTYIDTDSQQGG</sequence>
<evidence type="ECO:0000256" key="4">
    <source>
        <dbReference type="SAM" id="MobiDB-lite"/>
    </source>
</evidence>
<feature type="non-terminal residue" evidence="5">
    <location>
        <position position="1"/>
    </location>
</feature>
<evidence type="ECO:0000313" key="5">
    <source>
        <dbReference type="EMBL" id="KXB08494.1"/>
    </source>
</evidence>
<evidence type="ECO:0000256" key="3">
    <source>
        <dbReference type="ARBA" id="ARBA00023274"/>
    </source>
</evidence>
<dbReference type="Gene3D" id="2.40.30.10">
    <property type="entry name" value="Translation factors"/>
    <property type="match status" value="1"/>
</dbReference>
<dbReference type="Proteomes" id="UP000070633">
    <property type="component" value="Unassembled WGS sequence"/>
</dbReference>
<gene>
    <name evidence="5" type="ORF">AKJ55_00940</name>
</gene>
<name>A0ABR5TNB1_9EURY</name>